<dbReference type="GO" id="GO:0005524">
    <property type="term" value="F:ATP binding"/>
    <property type="evidence" value="ECO:0007669"/>
    <property type="project" value="UniProtKB-UniRule"/>
</dbReference>
<keyword evidence="11 13" id="KW-0030">Aminoacyl-tRNA synthetase</keyword>
<dbReference type="InterPro" id="IPR033728">
    <property type="entry name" value="ThrRS_core"/>
</dbReference>
<keyword evidence="9 13" id="KW-0694">RNA-binding</keyword>
<dbReference type="InterPro" id="IPR018163">
    <property type="entry name" value="Thr/Ala-tRNA-synth_IIc_edit"/>
</dbReference>
<comment type="similarity">
    <text evidence="1 13">Belongs to the class-II aminoacyl-tRNA synthetase family.</text>
</comment>
<dbReference type="GO" id="GO:0005737">
    <property type="term" value="C:cytoplasm"/>
    <property type="evidence" value="ECO:0007669"/>
    <property type="project" value="UniProtKB-SubCell"/>
</dbReference>
<evidence type="ECO:0000256" key="4">
    <source>
        <dbReference type="ARBA" id="ARBA00022598"/>
    </source>
</evidence>
<keyword evidence="3 13" id="KW-0820">tRNA-binding</keyword>
<reference evidence="16" key="1">
    <citation type="submission" date="2016-10" db="EMBL/GenBank/DDBJ databases">
        <authorList>
            <person name="Varghese N."/>
            <person name="Submissions S."/>
        </authorList>
    </citation>
    <scope>NUCLEOTIDE SEQUENCE [LARGE SCALE GENOMIC DNA]</scope>
    <source>
        <strain evidence="16">ATCC 43811</strain>
    </source>
</reference>
<dbReference type="GO" id="GO:0004829">
    <property type="term" value="F:threonine-tRNA ligase activity"/>
    <property type="evidence" value="ECO:0007669"/>
    <property type="project" value="UniProtKB-UniRule"/>
</dbReference>
<keyword evidence="6 13" id="KW-0547">Nucleotide-binding</keyword>
<feature type="binding site" evidence="13">
    <location>
        <position position="397"/>
    </location>
    <ligand>
        <name>Zn(2+)</name>
        <dbReference type="ChEBI" id="CHEBI:29105"/>
        <note>catalytic</note>
    </ligand>
</feature>
<keyword evidence="8 13" id="KW-0067">ATP-binding</keyword>
<keyword evidence="2 13" id="KW-0963">Cytoplasm</keyword>
<dbReference type="InterPro" id="IPR006195">
    <property type="entry name" value="aa-tRNA-synth_II"/>
</dbReference>
<keyword evidence="7 13" id="KW-0862">Zinc</keyword>
<dbReference type="InterPro" id="IPR004154">
    <property type="entry name" value="Anticodon-bd"/>
</dbReference>
<dbReference type="Gene3D" id="3.40.50.800">
    <property type="entry name" value="Anticodon-binding domain"/>
    <property type="match status" value="1"/>
</dbReference>
<evidence type="ECO:0000256" key="10">
    <source>
        <dbReference type="ARBA" id="ARBA00022917"/>
    </source>
</evidence>
<dbReference type="InterPro" id="IPR002320">
    <property type="entry name" value="Thr-tRNA-ligase_IIa"/>
</dbReference>
<comment type="cofactor">
    <cofactor evidence="13">
        <name>Zn(2+)</name>
        <dbReference type="ChEBI" id="CHEBI:29105"/>
    </cofactor>
    <text evidence="13">Binds 1 zinc ion per subunit.</text>
</comment>
<dbReference type="Gene3D" id="3.30.980.10">
    <property type="entry name" value="Threonyl-trna Synthetase, Chain A, domain 2"/>
    <property type="match status" value="1"/>
</dbReference>
<dbReference type="Gene3D" id="3.30.54.20">
    <property type="match status" value="1"/>
</dbReference>
<dbReference type="HAMAP" id="MF_00184">
    <property type="entry name" value="Thr_tRNA_synth"/>
    <property type="match status" value="1"/>
</dbReference>
<dbReference type="SUPFAM" id="SSF55186">
    <property type="entry name" value="ThrRS/AlaRS common domain"/>
    <property type="match status" value="1"/>
</dbReference>
<dbReference type="EMBL" id="FOKY01000001">
    <property type="protein sequence ID" value="SFB71048.1"/>
    <property type="molecule type" value="Genomic_DNA"/>
</dbReference>
<dbReference type="GO" id="GO:0000049">
    <property type="term" value="F:tRNA binding"/>
    <property type="evidence" value="ECO:0007669"/>
    <property type="project" value="UniProtKB-KW"/>
</dbReference>
<dbReference type="SUPFAM" id="SSF52954">
    <property type="entry name" value="Class II aaRS ABD-related"/>
    <property type="match status" value="1"/>
</dbReference>
<gene>
    <name evidence="13" type="primary">thrS</name>
    <name evidence="15" type="ORF">SAMN02745150_00397</name>
</gene>
<evidence type="ECO:0000259" key="14">
    <source>
        <dbReference type="PROSITE" id="PS50862"/>
    </source>
</evidence>
<dbReference type="CDD" id="cd00771">
    <property type="entry name" value="ThrRS_core"/>
    <property type="match status" value="1"/>
</dbReference>
<dbReference type="GO" id="GO:0006435">
    <property type="term" value="P:threonyl-tRNA aminoacylation"/>
    <property type="evidence" value="ECO:0007669"/>
    <property type="project" value="UniProtKB-UniRule"/>
</dbReference>
<dbReference type="InterPro" id="IPR002314">
    <property type="entry name" value="aa-tRNA-synt_IIb"/>
</dbReference>
<dbReference type="EC" id="6.1.1.3" evidence="13"/>
<evidence type="ECO:0000256" key="2">
    <source>
        <dbReference type="ARBA" id="ARBA00022490"/>
    </source>
</evidence>
<protein>
    <recommendedName>
        <fullName evidence="13">Threonine--tRNA ligase</fullName>
        <ecNumber evidence="13">6.1.1.3</ecNumber>
    </recommendedName>
    <alternativeName>
        <fullName evidence="13">Threonyl-tRNA synthetase</fullName>
        <shortName evidence="13">ThrRS</shortName>
    </alternativeName>
</protein>
<evidence type="ECO:0000256" key="1">
    <source>
        <dbReference type="ARBA" id="ARBA00008226"/>
    </source>
</evidence>
<dbReference type="Gene3D" id="3.30.930.10">
    <property type="entry name" value="Bira Bifunctional Protein, Domain 2"/>
    <property type="match status" value="1"/>
</dbReference>
<dbReference type="Proteomes" id="UP000240042">
    <property type="component" value="Unassembled WGS sequence"/>
</dbReference>
<evidence type="ECO:0000256" key="12">
    <source>
        <dbReference type="ARBA" id="ARBA00049515"/>
    </source>
</evidence>
<dbReference type="FunFam" id="3.30.930.10:FF:000002">
    <property type="entry name" value="Threonine--tRNA ligase"/>
    <property type="match status" value="1"/>
</dbReference>
<feature type="binding site" evidence="13">
    <location>
        <position position="346"/>
    </location>
    <ligand>
        <name>Zn(2+)</name>
        <dbReference type="ChEBI" id="CHEBI:29105"/>
        <note>catalytic</note>
    </ligand>
</feature>
<dbReference type="SMART" id="SM00863">
    <property type="entry name" value="tRNA_SAD"/>
    <property type="match status" value="1"/>
</dbReference>
<dbReference type="InterPro" id="IPR045864">
    <property type="entry name" value="aa-tRNA-synth_II/BPL/LPL"/>
</dbReference>
<keyword evidence="16" id="KW-1185">Reference proteome</keyword>
<dbReference type="Pfam" id="PF03129">
    <property type="entry name" value="HGTP_anticodon"/>
    <property type="match status" value="1"/>
</dbReference>
<dbReference type="PROSITE" id="PS50862">
    <property type="entry name" value="AA_TRNA_LIGASE_II"/>
    <property type="match status" value="1"/>
</dbReference>
<evidence type="ECO:0000256" key="7">
    <source>
        <dbReference type="ARBA" id="ARBA00022833"/>
    </source>
</evidence>
<proteinExistence type="inferred from homology"/>
<feature type="region of interest" description="Catalytic" evidence="13">
    <location>
        <begin position="254"/>
        <end position="545"/>
    </location>
</feature>
<evidence type="ECO:0000256" key="11">
    <source>
        <dbReference type="ARBA" id="ARBA00023146"/>
    </source>
</evidence>
<comment type="catalytic activity">
    <reaction evidence="12 13">
        <text>tRNA(Thr) + L-threonine + ATP = L-threonyl-tRNA(Thr) + AMP + diphosphate + H(+)</text>
        <dbReference type="Rhea" id="RHEA:24624"/>
        <dbReference type="Rhea" id="RHEA-COMP:9670"/>
        <dbReference type="Rhea" id="RHEA-COMP:9704"/>
        <dbReference type="ChEBI" id="CHEBI:15378"/>
        <dbReference type="ChEBI" id="CHEBI:30616"/>
        <dbReference type="ChEBI" id="CHEBI:33019"/>
        <dbReference type="ChEBI" id="CHEBI:57926"/>
        <dbReference type="ChEBI" id="CHEBI:78442"/>
        <dbReference type="ChEBI" id="CHEBI:78534"/>
        <dbReference type="ChEBI" id="CHEBI:456215"/>
        <dbReference type="EC" id="6.1.1.3"/>
    </reaction>
</comment>
<dbReference type="InterPro" id="IPR047246">
    <property type="entry name" value="ThrRS_anticodon"/>
</dbReference>
<dbReference type="AlphaFoldDB" id="A0A1I1DDB3"/>
<evidence type="ECO:0000256" key="13">
    <source>
        <dbReference type="HAMAP-Rule" id="MF_00184"/>
    </source>
</evidence>
<dbReference type="GO" id="GO:0046872">
    <property type="term" value="F:metal ion binding"/>
    <property type="evidence" value="ECO:0007669"/>
    <property type="project" value="UniProtKB-KW"/>
</dbReference>
<keyword evidence="4 13" id="KW-0436">Ligase</keyword>
<feature type="domain" description="Aminoacyl-transfer RNA synthetases class-II family profile" evidence="14">
    <location>
        <begin position="277"/>
        <end position="545"/>
    </location>
</feature>
<keyword evidence="5 13" id="KW-0479">Metal-binding</keyword>
<feature type="binding site" evidence="13">
    <location>
        <position position="522"/>
    </location>
    <ligand>
        <name>Zn(2+)</name>
        <dbReference type="ChEBI" id="CHEBI:29105"/>
        <note>catalytic</note>
    </ligand>
</feature>
<name>A0A1I1DDB3_BREAD</name>
<evidence type="ECO:0000313" key="15">
    <source>
        <dbReference type="EMBL" id="SFB71048.1"/>
    </source>
</evidence>
<sequence length="650" mass="75033">MENHIEFGKNYMLSGEKTFADVLKKLREDRDLAKTLGINDKLDQAVAVVVADGKPLDLSAEISEVKAFEFLTPEDERGLQIIRHSTAHLMAQALLRLRPGTKPTIGPVIRDGFYYDFDIEGEFGENDLPLLQKEMEKIAKEALPVIREVWKKQDAIDYFTEQGDFYKVEILTDIIQGDGPVTMYRQGEFLDLCRGVHVPNTKALKVFQVLSLAGAYWRGDEKRKMLTRIYGTAWPSKELLKTYLNNIEEAKKRDHRKLGRELKLFGFHEESPGLPFWYPKGSVLKREMLKYMREELNKHDYLEIETPMMLKTSLWETSGHMQNYKENMFFSSTKEDEHFAVKPMNCPGGILWYLHEPHSYRELPIRLAEFGLVHRYEKSGQLNGLLRVRGFTQDDAHIFMMPDQIESEIVQVMRLIDDVYRTFGFEYEIEFSTRPEKSIGSDEMWDLSQGALKAALDRFGKKYTLNEGDGAFYGPKIDYHLKDALGRTHQCATIQLDMNLPERFGLKYKGSDGAEHYVVMIHRTIYGSLERFAGVLLEHFGGKFPLWLAPVQVKILPVSEKFNDYAQEVKLFLKGFGIRAEVDSSDEKLGYKIRQATLEKVPYMAVLGEQELQTKTISPRHRDHGEEPAVLLADFAERLKRALDERDNNL</sequence>
<comment type="subunit">
    <text evidence="13">Homodimer.</text>
</comment>
<dbReference type="NCBIfam" id="TIGR00418">
    <property type="entry name" value="thrS"/>
    <property type="match status" value="1"/>
</dbReference>
<keyword evidence="10 13" id="KW-0648">Protein biosynthesis</keyword>
<dbReference type="InterPro" id="IPR036621">
    <property type="entry name" value="Anticodon-bd_dom_sf"/>
</dbReference>
<evidence type="ECO:0000256" key="5">
    <source>
        <dbReference type="ARBA" id="ARBA00022723"/>
    </source>
</evidence>
<dbReference type="PRINTS" id="PR01047">
    <property type="entry name" value="TRNASYNTHTHR"/>
</dbReference>
<dbReference type="FunFam" id="3.40.50.800:FF:000001">
    <property type="entry name" value="Threonine--tRNA ligase"/>
    <property type="match status" value="1"/>
</dbReference>
<dbReference type="Pfam" id="PF07973">
    <property type="entry name" value="tRNA_SAD"/>
    <property type="match status" value="1"/>
</dbReference>
<evidence type="ECO:0000313" key="16">
    <source>
        <dbReference type="Proteomes" id="UP000240042"/>
    </source>
</evidence>
<dbReference type="InterPro" id="IPR012947">
    <property type="entry name" value="tRNA_SAD"/>
</dbReference>
<dbReference type="SUPFAM" id="SSF55681">
    <property type="entry name" value="Class II aaRS and biotin synthetases"/>
    <property type="match status" value="1"/>
</dbReference>
<dbReference type="PANTHER" id="PTHR11451:SF44">
    <property type="entry name" value="THREONINE--TRNA LIGASE, CHLOROPLASTIC_MITOCHONDRIAL 2"/>
    <property type="match status" value="1"/>
</dbReference>
<dbReference type="FunFam" id="3.30.980.10:FF:000005">
    <property type="entry name" value="Threonyl-tRNA synthetase, mitochondrial"/>
    <property type="match status" value="1"/>
</dbReference>
<evidence type="ECO:0000256" key="6">
    <source>
        <dbReference type="ARBA" id="ARBA00022741"/>
    </source>
</evidence>
<dbReference type="STRING" id="34097.SAMN02745150_00397"/>
<dbReference type="Pfam" id="PF00587">
    <property type="entry name" value="tRNA-synt_2b"/>
    <property type="match status" value="1"/>
</dbReference>
<comment type="subcellular location">
    <subcellularLocation>
        <location evidence="13">Cytoplasm</location>
    </subcellularLocation>
</comment>
<dbReference type="FunFam" id="3.30.54.20:FF:000002">
    <property type="entry name" value="Threonine--tRNA ligase"/>
    <property type="match status" value="1"/>
</dbReference>
<organism evidence="15 16">
    <name type="scientific">Brevinema andersonii</name>
    <dbReference type="NCBI Taxonomy" id="34097"/>
    <lineage>
        <taxon>Bacteria</taxon>
        <taxon>Pseudomonadati</taxon>
        <taxon>Spirochaetota</taxon>
        <taxon>Spirochaetia</taxon>
        <taxon>Brevinematales</taxon>
        <taxon>Brevinemataceae</taxon>
        <taxon>Brevinema</taxon>
    </lineage>
</organism>
<dbReference type="RefSeq" id="WP_200778551.1">
    <property type="nucleotide sequence ID" value="NZ_FOKY01000001.1"/>
</dbReference>
<dbReference type="CDD" id="cd00860">
    <property type="entry name" value="ThrRS_anticodon"/>
    <property type="match status" value="1"/>
</dbReference>
<evidence type="ECO:0000256" key="9">
    <source>
        <dbReference type="ARBA" id="ARBA00022884"/>
    </source>
</evidence>
<evidence type="ECO:0000256" key="8">
    <source>
        <dbReference type="ARBA" id="ARBA00022840"/>
    </source>
</evidence>
<dbReference type="PANTHER" id="PTHR11451">
    <property type="entry name" value="THREONINE-TRNA LIGASE"/>
    <property type="match status" value="1"/>
</dbReference>
<evidence type="ECO:0000256" key="3">
    <source>
        <dbReference type="ARBA" id="ARBA00022555"/>
    </source>
</evidence>
<accession>A0A1I1DDB3</accession>